<evidence type="ECO:0000313" key="8">
    <source>
        <dbReference type="EMBL" id="CAA2965290.1"/>
    </source>
</evidence>
<feature type="transmembrane region" description="Helical" evidence="6">
    <location>
        <begin position="115"/>
        <end position="134"/>
    </location>
</feature>
<proteinExistence type="predicted"/>
<dbReference type="Gramene" id="OE9A112913T1">
    <property type="protein sequence ID" value="OE9A112913C1"/>
    <property type="gene ID" value="OE9A112913"/>
</dbReference>
<dbReference type="GO" id="GO:0005789">
    <property type="term" value="C:endoplasmic reticulum membrane"/>
    <property type="evidence" value="ECO:0007669"/>
    <property type="project" value="UniProtKB-SubCell"/>
</dbReference>
<dbReference type="Proteomes" id="UP000594638">
    <property type="component" value="Unassembled WGS sequence"/>
</dbReference>
<keyword evidence="4 6" id="KW-1133">Transmembrane helix</keyword>
<dbReference type="PANTHER" id="PTHR10994:SF157">
    <property type="entry name" value="RETICULON-LIKE PROTEIN B14"/>
    <property type="match status" value="1"/>
</dbReference>
<organism evidence="8 9">
    <name type="scientific">Olea europaea subsp. europaea</name>
    <dbReference type="NCBI Taxonomy" id="158383"/>
    <lineage>
        <taxon>Eukaryota</taxon>
        <taxon>Viridiplantae</taxon>
        <taxon>Streptophyta</taxon>
        <taxon>Embryophyta</taxon>
        <taxon>Tracheophyta</taxon>
        <taxon>Spermatophyta</taxon>
        <taxon>Magnoliopsida</taxon>
        <taxon>eudicotyledons</taxon>
        <taxon>Gunneridae</taxon>
        <taxon>Pentapetalae</taxon>
        <taxon>asterids</taxon>
        <taxon>lamiids</taxon>
        <taxon>Lamiales</taxon>
        <taxon>Oleaceae</taxon>
        <taxon>Oleeae</taxon>
        <taxon>Olea</taxon>
    </lineage>
</organism>
<evidence type="ECO:0000256" key="6">
    <source>
        <dbReference type="RuleBase" id="RU363132"/>
    </source>
</evidence>
<dbReference type="EMBL" id="CACTIH010001840">
    <property type="protein sequence ID" value="CAA2965290.1"/>
    <property type="molecule type" value="Genomic_DNA"/>
</dbReference>
<evidence type="ECO:0000256" key="2">
    <source>
        <dbReference type="ARBA" id="ARBA00022692"/>
    </source>
</evidence>
<feature type="transmembrane region" description="Helical" evidence="6">
    <location>
        <begin position="140"/>
        <end position="167"/>
    </location>
</feature>
<sequence>MESHSCQNLASGKWSATGAGYFPGIRRVNKLLKIRVLHVFAKARPLFLYFGAAHGGGGGCGGDGAGTWAQLQWVASHGGACYLSFIPKKQHKCSTDSQAVADIVSWRNKNLSASILIGFTVIWFLFEIVEYNFVTLFCHVSMVVMLVVFAWSTGAGLADRSTFRWLLTKIHRFLLKFYDVSSGKDLKTFFLAIAILWVLSGIGNYFSSLNLLYTGFLCLATLPALYERYQDEVDYLTSKGNRDMKKLYKKFDTEVLNKIPRGPVKEKKRF</sequence>
<name>A0A8S0QET6_OLEEU</name>
<keyword evidence="5 6" id="KW-0472">Membrane</keyword>
<comment type="subcellular location">
    <subcellularLocation>
        <location evidence="1 6">Endoplasmic reticulum membrane</location>
        <topology evidence="1 6">Multi-pass membrane protein</topology>
    </subcellularLocation>
</comment>
<feature type="domain" description="Reticulon" evidence="7">
    <location>
        <begin position="100"/>
        <end position="270"/>
    </location>
</feature>
<evidence type="ECO:0000256" key="5">
    <source>
        <dbReference type="ARBA" id="ARBA00023136"/>
    </source>
</evidence>
<dbReference type="OrthoDB" id="567788at2759"/>
<reference evidence="8 9" key="1">
    <citation type="submission" date="2019-12" db="EMBL/GenBank/DDBJ databases">
        <authorList>
            <person name="Alioto T."/>
            <person name="Alioto T."/>
            <person name="Gomez Garrido J."/>
        </authorList>
    </citation>
    <scope>NUCLEOTIDE SEQUENCE [LARGE SCALE GENOMIC DNA]</scope>
</reference>
<comment type="caution">
    <text evidence="8">The sequence shown here is derived from an EMBL/GenBank/DDBJ whole genome shotgun (WGS) entry which is preliminary data.</text>
</comment>
<keyword evidence="9" id="KW-1185">Reference proteome</keyword>
<dbReference type="Pfam" id="PF02453">
    <property type="entry name" value="Reticulon"/>
    <property type="match status" value="1"/>
</dbReference>
<keyword evidence="3 6" id="KW-0256">Endoplasmic reticulum</keyword>
<protein>
    <recommendedName>
        <fullName evidence="6">Reticulon-like protein</fullName>
    </recommendedName>
</protein>
<evidence type="ECO:0000259" key="7">
    <source>
        <dbReference type="PROSITE" id="PS50845"/>
    </source>
</evidence>
<dbReference type="GO" id="GO:0009617">
    <property type="term" value="P:response to bacterium"/>
    <property type="evidence" value="ECO:0007669"/>
    <property type="project" value="InterPro"/>
</dbReference>
<accession>A0A8S0QET6</accession>
<dbReference type="AlphaFoldDB" id="A0A8S0QET6"/>
<evidence type="ECO:0000256" key="3">
    <source>
        <dbReference type="ARBA" id="ARBA00022824"/>
    </source>
</evidence>
<evidence type="ECO:0000313" key="9">
    <source>
        <dbReference type="Proteomes" id="UP000594638"/>
    </source>
</evidence>
<dbReference type="InterPro" id="IPR045064">
    <property type="entry name" value="Reticulon-like"/>
</dbReference>
<dbReference type="PROSITE" id="PS50845">
    <property type="entry name" value="RETICULON"/>
    <property type="match status" value="1"/>
</dbReference>
<evidence type="ECO:0000256" key="1">
    <source>
        <dbReference type="ARBA" id="ARBA00004477"/>
    </source>
</evidence>
<dbReference type="InterPro" id="IPR003388">
    <property type="entry name" value="Reticulon"/>
</dbReference>
<gene>
    <name evidence="8" type="ORF">OLEA9_A112913</name>
</gene>
<keyword evidence="2 6" id="KW-0812">Transmembrane</keyword>
<dbReference type="PANTHER" id="PTHR10994">
    <property type="entry name" value="RETICULON"/>
    <property type="match status" value="1"/>
</dbReference>
<feature type="transmembrane region" description="Helical" evidence="6">
    <location>
        <begin position="188"/>
        <end position="206"/>
    </location>
</feature>
<evidence type="ECO:0000256" key="4">
    <source>
        <dbReference type="ARBA" id="ARBA00022989"/>
    </source>
</evidence>